<feature type="transmembrane region" description="Helical" evidence="6">
    <location>
        <begin position="50"/>
        <end position="69"/>
    </location>
</feature>
<dbReference type="Gene3D" id="1.20.1250.20">
    <property type="entry name" value="MFS general substrate transporter like domains"/>
    <property type="match status" value="1"/>
</dbReference>
<comment type="subcellular location">
    <subcellularLocation>
        <location evidence="1">Cell membrane</location>
        <topology evidence="1">Multi-pass membrane protein</topology>
    </subcellularLocation>
</comment>
<evidence type="ECO:0000256" key="1">
    <source>
        <dbReference type="ARBA" id="ARBA00004651"/>
    </source>
</evidence>
<evidence type="ECO:0000256" key="6">
    <source>
        <dbReference type="SAM" id="Phobius"/>
    </source>
</evidence>
<evidence type="ECO:0000256" key="5">
    <source>
        <dbReference type="ARBA" id="ARBA00023136"/>
    </source>
</evidence>
<evidence type="ECO:0000256" key="3">
    <source>
        <dbReference type="ARBA" id="ARBA00022692"/>
    </source>
</evidence>
<organism evidence="7 8">
    <name type="scientific">Staphylococcus shinii</name>
    <dbReference type="NCBI Taxonomy" id="2912228"/>
    <lineage>
        <taxon>Bacteria</taxon>
        <taxon>Bacillati</taxon>
        <taxon>Bacillota</taxon>
        <taxon>Bacilli</taxon>
        <taxon>Bacillales</taxon>
        <taxon>Staphylococcaceae</taxon>
        <taxon>Staphylococcus</taxon>
    </lineage>
</organism>
<dbReference type="GO" id="GO:0005886">
    <property type="term" value="C:plasma membrane"/>
    <property type="evidence" value="ECO:0007669"/>
    <property type="project" value="UniProtKB-SubCell"/>
</dbReference>
<dbReference type="AlphaFoldDB" id="A0A418IIK4"/>
<keyword evidence="4 6" id="KW-1133">Transmembrane helix</keyword>
<name>A0A418IIK4_9STAP</name>
<feature type="transmembrane region" description="Helical" evidence="6">
    <location>
        <begin position="220"/>
        <end position="242"/>
    </location>
</feature>
<comment type="caution">
    <text evidence="7">The sequence shown here is derived from an EMBL/GenBank/DDBJ whole genome shotgun (WGS) entry which is preliminary data.</text>
</comment>
<dbReference type="PANTHER" id="PTHR23513:SF6">
    <property type="entry name" value="MAJOR FACILITATOR SUPERFAMILY ASSOCIATED DOMAIN-CONTAINING PROTEIN"/>
    <property type="match status" value="1"/>
</dbReference>
<evidence type="ECO:0000313" key="7">
    <source>
        <dbReference type="EMBL" id="RIN02711.1"/>
    </source>
</evidence>
<dbReference type="CDD" id="cd06173">
    <property type="entry name" value="MFS_MefA_like"/>
    <property type="match status" value="1"/>
</dbReference>
<dbReference type="PANTHER" id="PTHR23513">
    <property type="entry name" value="INTEGRAL MEMBRANE EFFLUX PROTEIN-RELATED"/>
    <property type="match status" value="1"/>
</dbReference>
<gene>
    <name evidence="7" type="ORF">BU112_01785</name>
</gene>
<feature type="transmembrane region" description="Helical" evidence="6">
    <location>
        <begin position="78"/>
        <end position="99"/>
    </location>
</feature>
<dbReference type="Proteomes" id="UP000286317">
    <property type="component" value="Unassembled WGS sequence"/>
</dbReference>
<sequence>MTYVDILKIKDFTYLLTGNFFRRSCFVLFSLQLIWFTIDLTNNSSWKLSIMVMSQTLPFILFGIFGGAFSDKHNKKKILCLSDLILAFIILSIPLLSLIGQLNYITLLIISTVITILNCFTDPAFRALLPEIVSKERLSTSNALIDSLQRGSNIILPALIGVLVILVGNVGIFYICSLLLFLGFIANALIKYKPSQTSEKTNAKEDFSESWQFIKRSKEIPYIIIIQFLCILINTGVWRVALPLFIAKSLEEGVGVYGLATFFLGVASLLTSLIVGLLSEKYIIFKFSLGIFIWGVGLLIIGMFPHTLVLYVAAILVGVGQSVEGLTRSIAIQTKTPNHLMGKVFSLSSTSNYAADTLSLGVISLVIPLITLGGVFTSGGVIIALLSFIGIRYSSKIIK</sequence>
<keyword evidence="5 6" id="KW-0472">Membrane</keyword>
<keyword evidence="3 6" id="KW-0812">Transmembrane</keyword>
<proteinExistence type="predicted"/>
<dbReference type="GO" id="GO:0022857">
    <property type="term" value="F:transmembrane transporter activity"/>
    <property type="evidence" value="ECO:0007669"/>
    <property type="project" value="InterPro"/>
</dbReference>
<keyword evidence="2" id="KW-1003">Cell membrane</keyword>
<evidence type="ECO:0000256" key="2">
    <source>
        <dbReference type="ARBA" id="ARBA00022475"/>
    </source>
</evidence>
<feature type="transmembrane region" description="Helical" evidence="6">
    <location>
        <begin position="150"/>
        <end position="166"/>
    </location>
</feature>
<keyword evidence="8" id="KW-1185">Reference proteome</keyword>
<dbReference type="InterPro" id="IPR011701">
    <property type="entry name" value="MFS"/>
</dbReference>
<protein>
    <submittedName>
        <fullName evidence="7">MFS transporter</fullName>
    </submittedName>
</protein>
<dbReference type="EMBL" id="QXUF01000007">
    <property type="protein sequence ID" value="RIN02711.1"/>
    <property type="molecule type" value="Genomic_DNA"/>
</dbReference>
<accession>A0A418IIK4</accession>
<feature type="transmembrane region" description="Helical" evidence="6">
    <location>
        <begin position="358"/>
        <end position="391"/>
    </location>
</feature>
<dbReference type="OrthoDB" id="9775268at2"/>
<reference evidence="7 8" key="1">
    <citation type="journal article" date="2016" name="Front. Microbiol.">
        <title>Comprehensive Phylogenetic Analysis of Bovine Non-aureus Staphylococci Species Based on Whole-Genome Sequencing.</title>
        <authorList>
            <person name="Naushad S."/>
            <person name="Barkema H.W."/>
            <person name="Luby C."/>
            <person name="Condas L.A."/>
            <person name="Nobrega D.B."/>
            <person name="Carson D.A."/>
            <person name="De Buck J."/>
        </authorList>
    </citation>
    <scope>NUCLEOTIDE SEQUENCE [LARGE SCALE GENOMIC DNA]</scope>
    <source>
        <strain evidence="7 8">SNUC 4554</strain>
    </source>
</reference>
<dbReference type="Pfam" id="PF07690">
    <property type="entry name" value="MFS_1"/>
    <property type="match status" value="1"/>
</dbReference>
<evidence type="ECO:0000256" key="4">
    <source>
        <dbReference type="ARBA" id="ARBA00022989"/>
    </source>
</evidence>
<evidence type="ECO:0000313" key="8">
    <source>
        <dbReference type="Proteomes" id="UP000286317"/>
    </source>
</evidence>
<feature type="transmembrane region" description="Helical" evidence="6">
    <location>
        <begin position="254"/>
        <end position="279"/>
    </location>
</feature>
<feature type="transmembrane region" description="Helical" evidence="6">
    <location>
        <begin position="291"/>
        <end position="319"/>
    </location>
</feature>
<dbReference type="SUPFAM" id="SSF103473">
    <property type="entry name" value="MFS general substrate transporter"/>
    <property type="match status" value="1"/>
</dbReference>
<feature type="transmembrane region" description="Helical" evidence="6">
    <location>
        <begin position="20"/>
        <end position="38"/>
    </location>
</feature>
<dbReference type="InterPro" id="IPR036259">
    <property type="entry name" value="MFS_trans_sf"/>
</dbReference>
<dbReference type="RefSeq" id="WP_119605102.1">
    <property type="nucleotide sequence ID" value="NZ_JAWVBH010000001.1"/>
</dbReference>